<dbReference type="EMBL" id="KQ989519">
    <property type="protein sequence ID" value="KZV54522.1"/>
    <property type="molecule type" value="Genomic_DNA"/>
</dbReference>
<dbReference type="InterPro" id="IPR025486">
    <property type="entry name" value="DUF4378"/>
</dbReference>
<sequence>MPNFLGEFLQEEQEPFSLEVYLLERGCSGGTTSLDSRSHFLISHRILKRCGIKKQRSLIPNCSTFVKAVLKQLGSVTINLKIKNLSDGDQVNTQENASSDKLVSNNSGIVFNPSVHCVEESSNLFLEEEVDADAKLKWRSVEDNRQQLSPVSVLEVAESDELSPLHYKQCNIKKTTQAESSASVTQFKSKQATNGSAQLMAAWNPYTQHIRNKRALRQTKQLLIDCVREVIENYRKQEHMKKVVEAEELWKLVCENVWLWSQDSIHETNVIHLVHYDFLTTAEDWRADFEEHKKGIWMDVGDAILEDVINEIVAY</sequence>
<feature type="domain" description="DUF4378" evidence="1">
    <location>
        <begin position="210"/>
        <end position="311"/>
    </location>
</feature>
<evidence type="ECO:0000313" key="3">
    <source>
        <dbReference type="Proteomes" id="UP000250235"/>
    </source>
</evidence>
<dbReference type="AlphaFoldDB" id="A0A2Z7D4I0"/>
<organism evidence="2 3">
    <name type="scientific">Dorcoceras hygrometricum</name>
    <dbReference type="NCBI Taxonomy" id="472368"/>
    <lineage>
        <taxon>Eukaryota</taxon>
        <taxon>Viridiplantae</taxon>
        <taxon>Streptophyta</taxon>
        <taxon>Embryophyta</taxon>
        <taxon>Tracheophyta</taxon>
        <taxon>Spermatophyta</taxon>
        <taxon>Magnoliopsida</taxon>
        <taxon>eudicotyledons</taxon>
        <taxon>Gunneridae</taxon>
        <taxon>Pentapetalae</taxon>
        <taxon>asterids</taxon>
        <taxon>lamiids</taxon>
        <taxon>Lamiales</taxon>
        <taxon>Gesneriaceae</taxon>
        <taxon>Didymocarpoideae</taxon>
        <taxon>Trichosporeae</taxon>
        <taxon>Loxocarpinae</taxon>
        <taxon>Dorcoceras</taxon>
    </lineage>
</organism>
<evidence type="ECO:0000259" key="1">
    <source>
        <dbReference type="Pfam" id="PF14309"/>
    </source>
</evidence>
<dbReference type="OrthoDB" id="691329at2759"/>
<name>A0A2Z7D4I0_9LAMI</name>
<dbReference type="PANTHER" id="PTHR37613">
    <property type="entry name" value="DUF4378 DOMAIN PROTEIN"/>
    <property type="match status" value="1"/>
</dbReference>
<protein>
    <recommendedName>
        <fullName evidence="1">DUF4378 domain-containing protein</fullName>
    </recommendedName>
</protein>
<gene>
    <name evidence="2" type="ORF">F511_01320</name>
</gene>
<accession>A0A2Z7D4I0</accession>
<reference evidence="2 3" key="1">
    <citation type="journal article" date="2015" name="Proc. Natl. Acad. Sci. U.S.A.">
        <title>The resurrection genome of Boea hygrometrica: A blueprint for survival of dehydration.</title>
        <authorList>
            <person name="Xiao L."/>
            <person name="Yang G."/>
            <person name="Zhang L."/>
            <person name="Yang X."/>
            <person name="Zhao S."/>
            <person name="Ji Z."/>
            <person name="Zhou Q."/>
            <person name="Hu M."/>
            <person name="Wang Y."/>
            <person name="Chen M."/>
            <person name="Xu Y."/>
            <person name="Jin H."/>
            <person name="Xiao X."/>
            <person name="Hu G."/>
            <person name="Bao F."/>
            <person name="Hu Y."/>
            <person name="Wan P."/>
            <person name="Li L."/>
            <person name="Deng X."/>
            <person name="Kuang T."/>
            <person name="Xiang C."/>
            <person name="Zhu J.K."/>
            <person name="Oliver M.J."/>
            <person name="He Y."/>
        </authorList>
    </citation>
    <scope>NUCLEOTIDE SEQUENCE [LARGE SCALE GENOMIC DNA]</scope>
    <source>
        <strain evidence="3">cv. XS01</strain>
    </source>
</reference>
<proteinExistence type="predicted"/>
<evidence type="ECO:0000313" key="2">
    <source>
        <dbReference type="EMBL" id="KZV54522.1"/>
    </source>
</evidence>
<dbReference type="Pfam" id="PF14309">
    <property type="entry name" value="DUF4378"/>
    <property type="match status" value="1"/>
</dbReference>
<dbReference type="Proteomes" id="UP000250235">
    <property type="component" value="Unassembled WGS sequence"/>
</dbReference>
<dbReference type="PANTHER" id="PTHR37613:SF4">
    <property type="entry name" value="DUF4378 DOMAIN-CONTAINING PROTEIN"/>
    <property type="match status" value="1"/>
</dbReference>
<keyword evidence="3" id="KW-1185">Reference proteome</keyword>